<keyword evidence="1" id="KW-0175">Coiled coil</keyword>
<feature type="coiled-coil region" evidence="1">
    <location>
        <begin position="91"/>
        <end position="150"/>
    </location>
</feature>
<accession>A0A7Y3WYA3</accession>
<dbReference type="RefSeq" id="WP_171380051.1">
    <property type="nucleotide sequence ID" value="NZ_PKQI01000003.1"/>
</dbReference>
<comment type="caution">
    <text evidence="3">The sequence shown here is derived from an EMBL/GenBank/DDBJ whole genome shotgun (WGS) entry which is preliminary data.</text>
</comment>
<dbReference type="Proteomes" id="UP000526233">
    <property type="component" value="Unassembled WGS sequence"/>
</dbReference>
<sequence>MASELELWPYSQTFNAIAAATEIKGGCIFISVKKFAEAFGPRPAPAATDTGLETVGYAHRGTIGLLLEGAVSKAVIVPNAGGDFKTPVMLVEQAEELLAAERAKVRHWQEQYTEMHSQFIDLAKSAEADNAAQDARINFLERLIKEQETQITNGVALEAKLAAAEAGRDRVRRIFRRNTRLRFEAEKRAEVIEAKFADAEKSAFEHGYVMACCNIVNLHDEPTIAHCTLSELGVTRAAVKAMDLSEYDLKALRKIERDRSRSPYAKASRKARAVLGGKP</sequence>
<proteinExistence type="predicted"/>
<protein>
    <submittedName>
        <fullName evidence="3">Uncharacterized protein</fullName>
    </submittedName>
</protein>
<feature type="region of interest" description="Disordered" evidence="2">
    <location>
        <begin position="259"/>
        <end position="279"/>
    </location>
</feature>
<name>A0A7Y3WYA3_9HYPH</name>
<evidence type="ECO:0000313" key="3">
    <source>
        <dbReference type="EMBL" id="NNV22018.1"/>
    </source>
</evidence>
<evidence type="ECO:0000256" key="1">
    <source>
        <dbReference type="SAM" id="Coils"/>
    </source>
</evidence>
<evidence type="ECO:0000256" key="2">
    <source>
        <dbReference type="SAM" id="MobiDB-lite"/>
    </source>
</evidence>
<dbReference type="EMBL" id="PKQI01000003">
    <property type="protein sequence ID" value="NNV22018.1"/>
    <property type="molecule type" value="Genomic_DNA"/>
</dbReference>
<reference evidence="3 4" key="1">
    <citation type="submission" date="2018-11" db="EMBL/GenBank/DDBJ databases">
        <title>Genome sequencing and analysis.</title>
        <authorList>
            <person name="Huang Y.-T."/>
        </authorList>
    </citation>
    <scope>NUCLEOTIDE SEQUENCE [LARGE SCALE GENOMIC DNA]</scope>
    <source>
        <strain evidence="3 4">SHIN</strain>
    </source>
</reference>
<evidence type="ECO:0000313" key="4">
    <source>
        <dbReference type="Proteomes" id="UP000526233"/>
    </source>
</evidence>
<gene>
    <name evidence="3" type="ORF">EHE22_16505</name>
</gene>
<organism evidence="3 4">
    <name type="scientific">Brucella pseudogrignonensis</name>
    <dbReference type="NCBI Taxonomy" id="419475"/>
    <lineage>
        <taxon>Bacteria</taxon>
        <taxon>Pseudomonadati</taxon>
        <taxon>Pseudomonadota</taxon>
        <taxon>Alphaproteobacteria</taxon>
        <taxon>Hyphomicrobiales</taxon>
        <taxon>Brucellaceae</taxon>
        <taxon>Brucella/Ochrobactrum group</taxon>
        <taxon>Brucella</taxon>
    </lineage>
</organism>
<dbReference type="AlphaFoldDB" id="A0A7Y3WYA3"/>